<dbReference type="InterPro" id="IPR050407">
    <property type="entry name" value="Geranylgeranyl_reductase"/>
</dbReference>
<dbReference type="PRINTS" id="PR00469">
    <property type="entry name" value="PNDRDTASEII"/>
</dbReference>
<dbReference type="EMBL" id="JAOCQF010000001">
    <property type="protein sequence ID" value="MCT8328057.1"/>
    <property type="molecule type" value="Genomic_DNA"/>
</dbReference>
<keyword evidence="2" id="KW-1185">Reference proteome</keyword>
<comment type="caution">
    <text evidence="1">The sequence shown here is derived from an EMBL/GenBank/DDBJ whole genome shotgun (WGS) entry which is preliminary data.</text>
</comment>
<dbReference type="PANTHER" id="PTHR42685">
    <property type="entry name" value="GERANYLGERANYL DIPHOSPHATE REDUCTASE"/>
    <property type="match status" value="1"/>
</dbReference>
<evidence type="ECO:0000313" key="2">
    <source>
        <dbReference type="Proteomes" id="UP001205601"/>
    </source>
</evidence>
<accession>A0ABT2NGL9</accession>
<gene>
    <name evidence="1" type="ORF">N5I32_00855</name>
</gene>
<protein>
    <submittedName>
        <fullName evidence="1">Lycopene cyclase family protein</fullName>
    </submittedName>
</protein>
<dbReference type="Proteomes" id="UP001205601">
    <property type="component" value="Unassembled WGS sequence"/>
</dbReference>
<proteinExistence type="predicted"/>
<name>A0ABT2NGL9_9RHOB</name>
<dbReference type="Gene3D" id="3.50.50.60">
    <property type="entry name" value="FAD/NAD(P)-binding domain"/>
    <property type="match status" value="1"/>
</dbReference>
<dbReference type="InterPro" id="IPR036188">
    <property type="entry name" value="FAD/NAD-bd_sf"/>
</dbReference>
<reference evidence="2" key="1">
    <citation type="submission" date="2023-07" db="EMBL/GenBank/DDBJ databases">
        <title>Defluviimonas sediminis sp. nov., isolated from mangrove sediment.</title>
        <authorList>
            <person name="Liu L."/>
            <person name="Li J."/>
            <person name="Huang Y."/>
            <person name="Pan J."/>
            <person name="Li M."/>
        </authorList>
    </citation>
    <scope>NUCLEOTIDE SEQUENCE [LARGE SCALE GENOMIC DNA]</scope>
    <source>
        <strain evidence="2">FT324</strain>
    </source>
</reference>
<organism evidence="1 2">
    <name type="scientific">Albidovulum sediminis</name>
    <dbReference type="NCBI Taxonomy" id="3066345"/>
    <lineage>
        <taxon>Bacteria</taxon>
        <taxon>Pseudomonadati</taxon>
        <taxon>Pseudomonadota</taxon>
        <taxon>Alphaproteobacteria</taxon>
        <taxon>Rhodobacterales</taxon>
        <taxon>Paracoccaceae</taxon>
        <taxon>Albidovulum</taxon>
    </lineage>
</organism>
<dbReference type="PANTHER" id="PTHR42685:SF22">
    <property type="entry name" value="CONDITIONED MEDIUM FACTOR RECEPTOR 1"/>
    <property type="match status" value="1"/>
</dbReference>
<sequence length="446" mass="46905">MEGRPSAVLRDRYDIVIAGCGPAGLSFALRAARQGARVAVAGLPAPGPRVEGASARVAALLAEIGLDIAILGPRLARAVSWPGLTSTENGEHLIDRQRLDAALLDLAREAGVTFVPAGVRRLDMRQRAIVLDGGALLAGGLVVEARGRRAPVGRGRRRGPATVAVAGAVPRGEGAPGSRVAAGPCGWLWHARPVSGPDWVQIAVDAADLREEGVATLWQTLTGGLPLPQQQRMTGCELRLSRPDLDPGCLALGDAAVAMDPLSGHGLFWALGSALAGLPMAQAMLSGEDGLARRFHRERVVETFYRQARIGRDFHALAAPAFGTRFWQDRARWPDARPAKAAPGDRWLRRVVVQAGRLEERAVLATEEAPGGVAFVAGLALEGIAARLAGRLLPDLAEFSARIAPLVAPLAAPRQAEAAHAWLTREGFAANPFPGTISDAIQEVTT</sequence>
<evidence type="ECO:0000313" key="1">
    <source>
        <dbReference type="EMBL" id="MCT8328057.1"/>
    </source>
</evidence>
<dbReference type="SUPFAM" id="SSF51905">
    <property type="entry name" value="FAD/NAD(P)-binding domain"/>
    <property type="match status" value="1"/>
</dbReference>
<dbReference type="Pfam" id="PF05834">
    <property type="entry name" value="Lycopene_cycl"/>
    <property type="match status" value="1"/>
</dbReference>